<comment type="function">
    <text evidence="10">Catalyzes the transfer of pyrophosphate from adenosine triphosphate (ATP) to 6-hydroxymethyl-7,8-dihydropterin, an enzymatic step in folate biosynthesis pathway.</text>
</comment>
<evidence type="ECO:0000256" key="11">
    <source>
        <dbReference type="ARBA" id="ARBA00029766"/>
    </source>
</evidence>
<evidence type="ECO:0000259" key="13">
    <source>
        <dbReference type="PROSITE" id="PS00794"/>
    </source>
</evidence>
<dbReference type="PANTHER" id="PTHR43071:SF1">
    <property type="entry name" value="2-AMINO-4-HYDROXY-6-HYDROXYMETHYLDIHYDROPTERIDINE PYROPHOSPHOKINASE"/>
    <property type="match status" value="1"/>
</dbReference>
<evidence type="ECO:0000256" key="2">
    <source>
        <dbReference type="ARBA" id="ARBA00005810"/>
    </source>
</evidence>
<organism evidence="14">
    <name type="scientific">uncultured Desulfobacterium sp</name>
    <dbReference type="NCBI Taxonomy" id="201089"/>
    <lineage>
        <taxon>Bacteria</taxon>
        <taxon>Pseudomonadati</taxon>
        <taxon>Thermodesulfobacteriota</taxon>
        <taxon>Desulfobacteria</taxon>
        <taxon>Desulfobacterales</taxon>
        <taxon>Desulfobacteriaceae</taxon>
        <taxon>Desulfobacterium</taxon>
        <taxon>environmental samples</taxon>
    </lineage>
</organism>
<evidence type="ECO:0000256" key="8">
    <source>
        <dbReference type="ARBA" id="ARBA00022840"/>
    </source>
</evidence>
<protein>
    <recommendedName>
        <fullName evidence="4">2-amino-4-hydroxy-6-hydroxymethyldihydropteridine pyrophosphokinase</fullName>
        <ecNumber evidence="3">2.7.6.3</ecNumber>
    </recommendedName>
    <alternativeName>
        <fullName evidence="11">6-hydroxymethyl-7,8-dihydropterin pyrophosphokinase</fullName>
    </alternativeName>
    <alternativeName>
        <fullName evidence="12">7,8-dihydro-6-hydroxymethylpterin-pyrophosphokinase</fullName>
    </alternativeName>
</protein>
<keyword evidence="8" id="KW-0067">ATP-binding</keyword>
<dbReference type="PANTHER" id="PTHR43071">
    <property type="entry name" value="2-AMINO-4-HYDROXY-6-HYDROXYMETHYLDIHYDROPTERIDINE PYROPHOSPHOKINASE"/>
    <property type="match status" value="1"/>
</dbReference>
<proteinExistence type="inferred from homology"/>
<feature type="domain" description="7,8-dihydro-6-hydroxymethylpterin-pyrophosphokinase" evidence="13">
    <location>
        <begin position="94"/>
        <end position="105"/>
    </location>
</feature>
<dbReference type="Gene3D" id="3.30.70.560">
    <property type="entry name" value="7,8-Dihydro-6-hydroxymethylpterin-pyrophosphokinase HPPK"/>
    <property type="match status" value="1"/>
</dbReference>
<evidence type="ECO:0000313" key="14">
    <source>
        <dbReference type="EMBL" id="CBX27949.1"/>
    </source>
</evidence>
<dbReference type="NCBIfam" id="TIGR01498">
    <property type="entry name" value="folK"/>
    <property type="match status" value="1"/>
</dbReference>
<dbReference type="GO" id="GO:0016301">
    <property type="term" value="F:kinase activity"/>
    <property type="evidence" value="ECO:0007669"/>
    <property type="project" value="UniProtKB-KW"/>
</dbReference>
<dbReference type="PROSITE" id="PS00794">
    <property type="entry name" value="HPPK"/>
    <property type="match status" value="1"/>
</dbReference>
<dbReference type="Pfam" id="PF01288">
    <property type="entry name" value="HPPK"/>
    <property type="match status" value="1"/>
</dbReference>
<evidence type="ECO:0000256" key="12">
    <source>
        <dbReference type="ARBA" id="ARBA00033413"/>
    </source>
</evidence>
<evidence type="ECO:0000256" key="6">
    <source>
        <dbReference type="ARBA" id="ARBA00022741"/>
    </source>
</evidence>
<evidence type="ECO:0000256" key="7">
    <source>
        <dbReference type="ARBA" id="ARBA00022777"/>
    </source>
</evidence>
<evidence type="ECO:0000256" key="10">
    <source>
        <dbReference type="ARBA" id="ARBA00029409"/>
    </source>
</evidence>
<dbReference type="SUPFAM" id="SSF55083">
    <property type="entry name" value="6-hydroxymethyl-7,8-dihydropterin pyrophosphokinase, HPPK"/>
    <property type="match status" value="1"/>
</dbReference>
<keyword evidence="5" id="KW-0808">Transferase</keyword>
<keyword evidence="6" id="KW-0547">Nucleotide-binding</keyword>
<dbReference type="GO" id="GO:0046654">
    <property type="term" value="P:tetrahydrofolate biosynthetic process"/>
    <property type="evidence" value="ECO:0007669"/>
    <property type="project" value="UniProtKB-UniPathway"/>
</dbReference>
<dbReference type="InterPro" id="IPR035907">
    <property type="entry name" value="Hppk_sf"/>
</dbReference>
<dbReference type="GO" id="GO:0003848">
    <property type="term" value="F:2-amino-4-hydroxy-6-hydroxymethyldihydropteridine diphosphokinase activity"/>
    <property type="evidence" value="ECO:0007669"/>
    <property type="project" value="UniProtKB-EC"/>
</dbReference>
<dbReference type="EMBL" id="FR695868">
    <property type="protein sequence ID" value="CBX27949.1"/>
    <property type="molecule type" value="Genomic_DNA"/>
</dbReference>
<dbReference type="CDD" id="cd00483">
    <property type="entry name" value="HPPK"/>
    <property type="match status" value="1"/>
</dbReference>
<comment type="pathway">
    <text evidence="1">Cofactor biosynthesis; tetrahydrofolate biosynthesis; 2-amino-4-hydroxy-6-hydroxymethyl-7,8-dihydropteridine diphosphate from 7,8-dihydroneopterin triphosphate: step 4/4.</text>
</comment>
<dbReference type="UniPathway" id="UPA00077">
    <property type="reaction ID" value="UER00155"/>
</dbReference>
<reference evidence="14" key="1">
    <citation type="journal article" date="2011" name="Environ. Microbiol.">
        <title>Genomic insights into the metabolic potential of the polycyclic aromatic hydrocarbon degrading sulfate-reducing Deltaproteobacterium N47.</title>
        <authorList>
            <person name="Bergmann F."/>
            <person name="Selesi D."/>
            <person name="Weinmaier T."/>
            <person name="Tischler P."/>
            <person name="Rattei T."/>
            <person name="Meckenstock R.U."/>
        </authorList>
    </citation>
    <scope>NUCLEOTIDE SEQUENCE</scope>
</reference>
<dbReference type="AlphaFoldDB" id="E1YBK5"/>
<evidence type="ECO:0000256" key="9">
    <source>
        <dbReference type="ARBA" id="ARBA00022909"/>
    </source>
</evidence>
<gene>
    <name evidence="14" type="ORF">N47_G32730</name>
</gene>
<dbReference type="GO" id="GO:0005524">
    <property type="term" value="F:ATP binding"/>
    <property type="evidence" value="ECO:0007669"/>
    <property type="project" value="UniProtKB-KW"/>
</dbReference>
<accession>E1YBK5</accession>
<evidence type="ECO:0000256" key="4">
    <source>
        <dbReference type="ARBA" id="ARBA00016218"/>
    </source>
</evidence>
<evidence type="ECO:0000256" key="3">
    <source>
        <dbReference type="ARBA" id="ARBA00013253"/>
    </source>
</evidence>
<keyword evidence="9" id="KW-0289">Folate biosynthesis</keyword>
<dbReference type="InterPro" id="IPR000550">
    <property type="entry name" value="Hppk"/>
</dbReference>
<evidence type="ECO:0000256" key="5">
    <source>
        <dbReference type="ARBA" id="ARBA00022679"/>
    </source>
</evidence>
<comment type="similarity">
    <text evidence="2">Belongs to the HPPK family.</text>
</comment>
<evidence type="ECO:0000256" key="1">
    <source>
        <dbReference type="ARBA" id="ARBA00005051"/>
    </source>
</evidence>
<keyword evidence="7" id="KW-0418">Kinase</keyword>
<name>E1YBK5_9BACT</name>
<sequence>MIEVEKHTAYISVGSNIGDKLLNCKKGIEALTDPGVVEIIAWSHFYKTSPVDYKDQDWFINAVVKVETALKPDDLLKKMVSVQYNAGRIEDKVRFGPRVLDLDIILYDDLVIDSPKLTIPHPRMHKRLFVLKPLCDIDSSVIHPVFKKDIKYLLDNLDDNEQQIIKY</sequence>
<dbReference type="EC" id="2.7.6.3" evidence="3"/>
<dbReference type="GO" id="GO:0046656">
    <property type="term" value="P:folic acid biosynthetic process"/>
    <property type="evidence" value="ECO:0007669"/>
    <property type="project" value="UniProtKB-KW"/>
</dbReference>